<protein>
    <submittedName>
        <fullName evidence="1">Immunity 22 family protein</fullName>
    </submittedName>
</protein>
<sequence length="99" mass="11599">MKTLTIKFASFVKILVIQWYDEDFICIIPRHNGNISIDDILTDAAVDQSEFQSIKEICNKLGMKEANSIFWYQDSELHIKPPYKTEYNKLKYIGMFKGD</sequence>
<comment type="caution">
    <text evidence="1">The sequence shown here is derived from an EMBL/GenBank/DDBJ whole genome shotgun (WGS) entry which is preliminary data.</text>
</comment>
<keyword evidence="2" id="KW-1185">Reference proteome</keyword>
<evidence type="ECO:0000313" key="2">
    <source>
        <dbReference type="Proteomes" id="UP001217178"/>
    </source>
</evidence>
<name>A0ABT5LKP4_9GAMM</name>
<dbReference type="InterPro" id="IPR025560">
    <property type="entry name" value="Imm22"/>
</dbReference>
<accession>A0ABT5LKP4</accession>
<dbReference type="RefSeq" id="WP_273556891.1">
    <property type="nucleotide sequence ID" value="NZ_JAQRFI010000129.1"/>
</dbReference>
<reference evidence="1 2" key="1">
    <citation type="submission" date="2023-02" db="EMBL/GenBank/DDBJ databases">
        <title>Entomopathogenic bacteria.</title>
        <authorList>
            <person name="Machado R.A."/>
        </authorList>
    </citation>
    <scope>NUCLEOTIDE SEQUENCE [LARGE SCALE GENOMIC DNA]</scope>
    <source>
        <strain evidence="1 2">XENO-10</strain>
    </source>
</reference>
<gene>
    <name evidence="1" type="ORF">PSI23_20985</name>
</gene>
<proteinExistence type="predicted"/>
<organism evidence="1 2">
    <name type="scientific">Xenorhabdus yunnanensis</name>
    <dbReference type="NCBI Taxonomy" id="3025878"/>
    <lineage>
        <taxon>Bacteria</taxon>
        <taxon>Pseudomonadati</taxon>
        <taxon>Pseudomonadota</taxon>
        <taxon>Gammaproteobacteria</taxon>
        <taxon>Enterobacterales</taxon>
        <taxon>Morganellaceae</taxon>
        <taxon>Xenorhabdus</taxon>
    </lineage>
</organism>
<dbReference type="Pfam" id="PF14112">
    <property type="entry name" value="DUF4284"/>
    <property type="match status" value="1"/>
</dbReference>
<dbReference type="EMBL" id="JAQRFI010000129">
    <property type="protein sequence ID" value="MDC9591685.1"/>
    <property type="molecule type" value="Genomic_DNA"/>
</dbReference>
<dbReference type="Proteomes" id="UP001217178">
    <property type="component" value="Unassembled WGS sequence"/>
</dbReference>
<evidence type="ECO:0000313" key="1">
    <source>
        <dbReference type="EMBL" id="MDC9591685.1"/>
    </source>
</evidence>